<dbReference type="AlphaFoldDB" id="A0A552V1E9"/>
<name>A0A552V1E9_9FLAO</name>
<dbReference type="InterPro" id="IPR046469">
    <property type="entry name" value="SAM_HAT_N"/>
</dbReference>
<evidence type="ECO:0000256" key="1">
    <source>
        <dbReference type="ARBA" id="ARBA00022691"/>
    </source>
</evidence>
<keyword evidence="1" id="KW-0949">S-adenosyl-L-methionine</keyword>
<dbReference type="Pfam" id="PF20257">
    <property type="entry name" value="SAM_HAT_C"/>
    <property type="match status" value="1"/>
</dbReference>
<dbReference type="PANTHER" id="PTHR35092">
    <property type="entry name" value="CHLORINASE MJ1651"/>
    <property type="match status" value="1"/>
</dbReference>
<dbReference type="InterPro" id="IPR002747">
    <property type="entry name" value="SAM_OH_AdoTrfase"/>
</dbReference>
<proteinExistence type="inferred from homology"/>
<dbReference type="InterPro" id="IPR046470">
    <property type="entry name" value="SAM_HAT_C"/>
</dbReference>
<evidence type="ECO:0000259" key="4">
    <source>
        <dbReference type="Pfam" id="PF20257"/>
    </source>
</evidence>
<gene>
    <name evidence="5" type="ORF">FMM05_10685</name>
</gene>
<sequence length="275" mass="30421">MSIITLTTDFGLKDHFVGALKGKIFSGYNEAVIVDISHHVDLFNVSEASYIVGAAYSSFPQGTVHLIGVDAELTKESRHIAMQWNGHYFICADNGILSLLTEKIVPQKIVEINIHDRLPEGSSEMDAFVTVACHLAKGGLLNVIGREITEIKQIHDLNPVVATDNKSIRGCVVYIDHFGNCITNINKKQVKDVAKGRDFEITFSTKTIKSVKMGYSDFTVNERFSLKDYEGEKLAIFNEAGFLEIAIYRSNPSTVGTAKTLLGLKFRDVVSVVFK</sequence>
<keyword evidence="6" id="KW-1185">Reference proteome</keyword>
<dbReference type="SUPFAM" id="SSF102522">
    <property type="entry name" value="Bacterial fluorinating enzyme, N-terminal domain"/>
    <property type="match status" value="1"/>
</dbReference>
<dbReference type="Gene3D" id="2.40.30.90">
    <property type="entry name" value="Bacterial fluorinating enzyme like"/>
    <property type="match status" value="1"/>
</dbReference>
<dbReference type="SUPFAM" id="SSF101852">
    <property type="entry name" value="Bacterial fluorinating enzyme, C-terminal domain"/>
    <property type="match status" value="1"/>
</dbReference>
<comment type="similarity">
    <text evidence="2">Belongs to the SAM hydrolase / SAM-dependent halogenase family.</text>
</comment>
<protein>
    <submittedName>
        <fullName evidence="5">SAM-dependent chlorinase/fluorinase</fullName>
    </submittedName>
</protein>
<dbReference type="Proteomes" id="UP000320643">
    <property type="component" value="Unassembled WGS sequence"/>
</dbReference>
<dbReference type="OrthoDB" id="9792195at2"/>
<organism evidence="5 6">
    <name type="scientific">Flavobacterium zepuense</name>
    <dbReference type="NCBI Taxonomy" id="2593302"/>
    <lineage>
        <taxon>Bacteria</taxon>
        <taxon>Pseudomonadati</taxon>
        <taxon>Bacteroidota</taxon>
        <taxon>Flavobacteriia</taxon>
        <taxon>Flavobacteriales</taxon>
        <taxon>Flavobacteriaceae</taxon>
        <taxon>Flavobacterium</taxon>
    </lineage>
</organism>
<dbReference type="PANTHER" id="PTHR35092:SF1">
    <property type="entry name" value="CHLORINASE MJ1651"/>
    <property type="match status" value="1"/>
</dbReference>
<evidence type="ECO:0000256" key="2">
    <source>
        <dbReference type="ARBA" id="ARBA00024035"/>
    </source>
</evidence>
<reference evidence="5 6" key="1">
    <citation type="submission" date="2019-07" db="EMBL/GenBank/DDBJ databases">
        <title>Flavobacterium sp. nov., isolated from glacier ice.</title>
        <authorList>
            <person name="Liu Q."/>
            <person name="Xin Y.-H."/>
        </authorList>
    </citation>
    <scope>NUCLEOTIDE SEQUENCE [LARGE SCALE GENOMIC DNA]</scope>
    <source>
        <strain evidence="5 6">ZT4R6</strain>
    </source>
</reference>
<feature type="domain" description="S-adenosyl-l-methionine hydroxide adenosyltransferase C-terminal" evidence="4">
    <location>
        <begin position="170"/>
        <end position="270"/>
    </location>
</feature>
<dbReference type="EMBL" id="VJVZ01000006">
    <property type="protein sequence ID" value="TRW24290.1"/>
    <property type="molecule type" value="Genomic_DNA"/>
</dbReference>
<evidence type="ECO:0000313" key="5">
    <source>
        <dbReference type="EMBL" id="TRW24290.1"/>
    </source>
</evidence>
<comment type="caution">
    <text evidence="5">The sequence shown here is derived from an EMBL/GenBank/DDBJ whole genome shotgun (WGS) entry which is preliminary data.</text>
</comment>
<dbReference type="InterPro" id="IPR023228">
    <property type="entry name" value="SAM_OH_AdoTrfase_N_sf"/>
</dbReference>
<dbReference type="RefSeq" id="WP_143373370.1">
    <property type="nucleotide sequence ID" value="NZ_VJVZ01000006.1"/>
</dbReference>
<dbReference type="Gene3D" id="3.40.50.10790">
    <property type="entry name" value="S-adenosyl-l-methionine hydroxide adenosyltransferase, N-terminal"/>
    <property type="match status" value="1"/>
</dbReference>
<dbReference type="PIRSF" id="PIRSF006779">
    <property type="entry name" value="UCP006779"/>
    <property type="match status" value="1"/>
</dbReference>
<evidence type="ECO:0000313" key="6">
    <source>
        <dbReference type="Proteomes" id="UP000320643"/>
    </source>
</evidence>
<evidence type="ECO:0000259" key="3">
    <source>
        <dbReference type="Pfam" id="PF01887"/>
    </source>
</evidence>
<accession>A0A552V1E9</accession>
<dbReference type="Pfam" id="PF01887">
    <property type="entry name" value="SAM_HAT_N"/>
    <property type="match status" value="1"/>
</dbReference>
<dbReference type="InterPro" id="IPR023227">
    <property type="entry name" value="SAM_OH_AdoTrfase_C_sf"/>
</dbReference>
<feature type="domain" description="S-adenosyl-l-methionine hydroxide adenosyltransferase N-terminal" evidence="3">
    <location>
        <begin position="4"/>
        <end position="145"/>
    </location>
</feature>